<name>A0ABQ3JVZ4_9DEIO</name>
<accession>A0ABQ3JVZ4</accession>
<keyword evidence="2" id="KW-1185">Reference proteome</keyword>
<gene>
    <name evidence="1" type="ORF">GCM10017781_41980</name>
</gene>
<dbReference type="EMBL" id="BNAJ01000015">
    <property type="protein sequence ID" value="GHF61415.1"/>
    <property type="molecule type" value="Genomic_DNA"/>
</dbReference>
<proteinExistence type="predicted"/>
<comment type="caution">
    <text evidence="1">The sequence shown here is derived from an EMBL/GenBank/DDBJ whole genome shotgun (WGS) entry which is preliminary data.</text>
</comment>
<evidence type="ECO:0000313" key="1">
    <source>
        <dbReference type="EMBL" id="GHF61415.1"/>
    </source>
</evidence>
<evidence type="ECO:0000313" key="2">
    <source>
        <dbReference type="Proteomes" id="UP000619376"/>
    </source>
</evidence>
<sequence>MGKHLGDAGTDVETDPFCMLTEDLFHQRGVTGVILNEQDAQRARLDSHREVTGCVWHAVG</sequence>
<protein>
    <submittedName>
        <fullName evidence="1">Uncharacterized protein</fullName>
    </submittedName>
</protein>
<organism evidence="1 2">
    <name type="scientific">Deinococcus metalli</name>
    <dbReference type="NCBI Taxonomy" id="1141878"/>
    <lineage>
        <taxon>Bacteria</taxon>
        <taxon>Thermotogati</taxon>
        <taxon>Deinococcota</taxon>
        <taxon>Deinococci</taxon>
        <taxon>Deinococcales</taxon>
        <taxon>Deinococcaceae</taxon>
        <taxon>Deinococcus</taxon>
    </lineage>
</organism>
<dbReference type="Proteomes" id="UP000619376">
    <property type="component" value="Unassembled WGS sequence"/>
</dbReference>
<reference evidence="2" key="1">
    <citation type="journal article" date="2019" name="Int. J. Syst. Evol. Microbiol.">
        <title>The Global Catalogue of Microorganisms (GCM) 10K type strain sequencing project: providing services to taxonomists for standard genome sequencing and annotation.</title>
        <authorList>
            <consortium name="The Broad Institute Genomics Platform"/>
            <consortium name="The Broad Institute Genome Sequencing Center for Infectious Disease"/>
            <person name="Wu L."/>
            <person name="Ma J."/>
        </authorList>
    </citation>
    <scope>NUCLEOTIDE SEQUENCE [LARGE SCALE GENOMIC DNA]</scope>
    <source>
        <strain evidence="2">CGMCC 1.18437</strain>
    </source>
</reference>